<feature type="transmembrane region" description="Helical" evidence="1">
    <location>
        <begin position="222"/>
        <end position="251"/>
    </location>
</feature>
<protein>
    <submittedName>
        <fullName evidence="2">Uncharacterized protein</fullName>
    </submittedName>
</protein>
<sequence>MGIIINLISLFIGFFLCFFFWCVYGFIKHKQTIRMDKNEIYSYLNGGLSLKEALKKAFFNLNKYEALGLSDLTVDSVSRKLAGLSIKMDNENIVEIYSDFVYRYIYRQRNGRLKKPIDVSDEKVIYALDTLDINGRNGYFVIKPDKGEEIDKKYPTQSRNKIIKIRYVWAILFLIATVFFNYFFEVEDSWHYLWIIGNCITVLILIKLVDFGKPNKKRGIQAIILFLVITFFISLGSIFELVGYGIMALIYKKWAELGGANEEKS</sequence>
<feature type="transmembrane region" description="Helical" evidence="1">
    <location>
        <begin position="167"/>
        <end position="184"/>
    </location>
</feature>
<dbReference type="AlphaFoldDB" id="A0A0G0YSD1"/>
<feature type="transmembrane region" description="Helical" evidence="1">
    <location>
        <begin position="190"/>
        <end position="210"/>
    </location>
</feature>
<dbReference type="EMBL" id="LCCW01000067">
    <property type="protein sequence ID" value="KKS39530.1"/>
    <property type="molecule type" value="Genomic_DNA"/>
</dbReference>
<proteinExistence type="predicted"/>
<keyword evidence="1" id="KW-1133">Transmembrane helix</keyword>
<gene>
    <name evidence="2" type="ORF">UV02_C0067G0003</name>
</gene>
<accession>A0A0G0YSD1</accession>
<feature type="transmembrane region" description="Helical" evidence="1">
    <location>
        <begin position="6"/>
        <end position="27"/>
    </location>
</feature>
<evidence type="ECO:0000313" key="2">
    <source>
        <dbReference type="EMBL" id="KKS39530.1"/>
    </source>
</evidence>
<name>A0A0G0YSD1_9BACT</name>
<keyword evidence="1" id="KW-0472">Membrane</keyword>
<evidence type="ECO:0000256" key="1">
    <source>
        <dbReference type="SAM" id="Phobius"/>
    </source>
</evidence>
<organism evidence="2 3">
    <name type="scientific">Candidatus Kuenenbacteria bacterium GW2011_GWA2_42_15</name>
    <dbReference type="NCBI Taxonomy" id="1618677"/>
    <lineage>
        <taxon>Bacteria</taxon>
        <taxon>Candidatus Kueneniibacteriota</taxon>
    </lineage>
</organism>
<evidence type="ECO:0000313" key="3">
    <source>
        <dbReference type="Proteomes" id="UP000034516"/>
    </source>
</evidence>
<reference evidence="2 3" key="1">
    <citation type="journal article" date="2015" name="Nature">
        <title>rRNA introns, odd ribosomes, and small enigmatic genomes across a large radiation of phyla.</title>
        <authorList>
            <person name="Brown C.T."/>
            <person name="Hug L.A."/>
            <person name="Thomas B.C."/>
            <person name="Sharon I."/>
            <person name="Castelle C.J."/>
            <person name="Singh A."/>
            <person name="Wilkins M.J."/>
            <person name="Williams K.H."/>
            <person name="Banfield J.F."/>
        </authorList>
    </citation>
    <scope>NUCLEOTIDE SEQUENCE [LARGE SCALE GENOMIC DNA]</scope>
</reference>
<keyword evidence="1" id="KW-0812">Transmembrane</keyword>
<comment type="caution">
    <text evidence="2">The sequence shown here is derived from an EMBL/GenBank/DDBJ whole genome shotgun (WGS) entry which is preliminary data.</text>
</comment>
<dbReference type="Proteomes" id="UP000034516">
    <property type="component" value="Unassembled WGS sequence"/>
</dbReference>